<name>A0AAW7PZB8_9BACT</name>
<organism evidence="1 2">
    <name type="scientific">Aliarcobacter butzleri</name>
    <dbReference type="NCBI Taxonomy" id="28197"/>
    <lineage>
        <taxon>Bacteria</taxon>
        <taxon>Pseudomonadati</taxon>
        <taxon>Campylobacterota</taxon>
        <taxon>Epsilonproteobacteria</taxon>
        <taxon>Campylobacterales</taxon>
        <taxon>Arcobacteraceae</taxon>
        <taxon>Aliarcobacter</taxon>
    </lineage>
</organism>
<dbReference type="EMBL" id="JAPZCX010000013">
    <property type="protein sequence ID" value="MDN5071067.1"/>
    <property type="molecule type" value="Genomic_DNA"/>
</dbReference>
<comment type="caution">
    <text evidence="1">The sequence shown here is derived from an EMBL/GenBank/DDBJ whole genome shotgun (WGS) entry which is preliminary data.</text>
</comment>
<gene>
    <name evidence="1" type="ORF">O8C76_08460</name>
</gene>
<evidence type="ECO:0000313" key="2">
    <source>
        <dbReference type="Proteomes" id="UP001170288"/>
    </source>
</evidence>
<dbReference type="RefSeq" id="WP_237919015.1">
    <property type="nucleotide sequence ID" value="NZ_JAKKPB010000017.1"/>
</dbReference>
<reference evidence="1" key="2">
    <citation type="journal article" date="2023" name="Microorganisms">
        <title>Genomic Characterization of Arcobacter butzleri Strains Isolated from Various Sources in Lithuania.</title>
        <authorList>
            <person name="Uljanovas D."/>
            <person name="Golz G."/>
            <person name="Fleischmann S."/>
            <person name="Kudirkiene E."/>
            <person name="Kasetiene N."/>
            <person name="Grineviciene A."/>
            <person name="Tamuleviciene E."/>
            <person name="Aksomaitiene J."/>
            <person name="Alter T."/>
            <person name="Malakauskas M."/>
        </authorList>
    </citation>
    <scope>NUCLEOTIDE SEQUENCE</scope>
    <source>
        <strain evidence="1">RCM69</strain>
    </source>
</reference>
<accession>A0AAW7PZB8</accession>
<dbReference type="AlphaFoldDB" id="A0AAW7PZB8"/>
<dbReference type="Proteomes" id="UP001170288">
    <property type="component" value="Unassembled WGS sequence"/>
</dbReference>
<protein>
    <submittedName>
        <fullName evidence="1">Uncharacterized protein</fullName>
    </submittedName>
</protein>
<sequence length="56" mass="6755">MKNVYIQNEAKNNFKDWTKKGLEFLLFYPTLSNKTKIQIKSKIKGETNEFSKTRRR</sequence>
<reference evidence="1" key="1">
    <citation type="submission" date="2022-12" db="EMBL/GenBank/DDBJ databases">
        <authorList>
            <person name="Uljanovas D."/>
        </authorList>
    </citation>
    <scope>NUCLEOTIDE SEQUENCE</scope>
    <source>
        <strain evidence="1">RCM69</strain>
    </source>
</reference>
<proteinExistence type="predicted"/>
<evidence type="ECO:0000313" key="1">
    <source>
        <dbReference type="EMBL" id="MDN5071067.1"/>
    </source>
</evidence>